<name>A0ABQ4EMV9_9ACTN</name>
<dbReference type="EMBL" id="BONX01000012">
    <property type="protein sequence ID" value="GIG95972.1"/>
    <property type="molecule type" value="Genomic_DNA"/>
</dbReference>
<proteinExistence type="predicted"/>
<sequence length="59" mass="6529">MNVKKVIRALPTIATAAPIWRPLAVTQDRLALDGLDQLRKLLGAPSTPTDHTHHHTTLR</sequence>
<reference evidence="1 2" key="1">
    <citation type="submission" date="2021-01" db="EMBL/GenBank/DDBJ databases">
        <title>Whole genome shotgun sequence of Plantactinospora mayteni NBRC 109088.</title>
        <authorList>
            <person name="Komaki H."/>
            <person name="Tamura T."/>
        </authorList>
    </citation>
    <scope>NUCLEOTIDE SEQUENCE [LARGE SCALE GENOMIC DNA]</scope>
    <source>
        <strain evidence="1 2">NBRC 109088</strain>
    </source>
</reference>
<comment type="caution">
    <text evidence="1">The sequence shown here is derived from an EMBL/GenBank/DDBJ whole genome shotgun (WGS) entry which is preliminary data.</text>
</comment>
<organism evidence="1 2">
    <name type="scientific">Plantactinospora mayteni</name>
    <dbReference type="NCBI Taxonomy" id="566021"/>
    <lineage>
        <taxon>Bacteria</taxon>
        <taxon>Bacillati</taxon>
        <taxon>Actinomycetota</taxon>
        <taxon>Actinomycetes</taxon>
        <taxon>Micromonosporales</taxon>
        <taxon>Micromonosporaceae</taxon>
        <taxon>Plantactinospora</taxon>
    </lineage>
</organism>
<evidence type="ECO:0000313" key="2">
    <source>
        <dbReference type="Proteomes" id="UP000621500"/>
    </source>
</evidence>
<dbReference type="Proteomes" id="UP000621500">
    <property type="component" value="Unassembled WGS sequence"/>
</dbReference>
<gene>
    <name evidence="1" type="ORF">Pma05_25450</name>
</gene>
<evidence type="ECO:0000313" key="1">
    <source>
        <dbReference type="EMBL" id="GIG95972.1"/>
    </source>
</evidence>
<keyword evidence="2" id="KW-1185">Reference proteome</keyword>
<protein>
    <submittedName>
        <fullName evidence="1">Uncharacterized protein</fullName>
    </submittedName>
</protein>
<accession>A0ABQ4EMV9</accession>